<keyword evidence="2" id="KW-1185">Reference proteome</keyword>
<organism evidence="1 2">
    <name type="scientific">Alosa alosa</name>
    <name type="common">allis shad</name>
    <dbReference type="NCBI Taxonomy" id="278164"/>
    <lineage>
        <taxon>Eukaryota</taxon>
        <taxon>Metazoa</taxon>
        <taxon>Chordata</taxon>
        <taxon>Craniata</taxon>
        <taxon>Vertebrata</taxon>
        <taxon>Euteleostomi</taxon>
        <taxon>Actinopterygii</taxon>
        <taxon>Neopterygii</taxon>
        <taxon>Teleostei</taxon>
        <taxon>Clupei</taxon>
        <taxon>Clupeiformes</taxon>
        <taxon>Clupeoidei</taxon>
        <taxon>Clupeidae</taxon>
        <taxon>Alosa</taxon>
    </lineage>
</organism>
<gene>
    <name evidence="1" type="ORF">AALO_G00299740</name>
</gene>
<dbReference type="AlphaFoldDB" id="A0AAV6FHD2"/>
<protein>
    <submittedName>
        <fullName evidence="1">Uncharacterized protein</fullName>
    </submittedName>
</protein>
<accession>A0AAV6FHD2</accession>
<evidence type="ECO:0000313" key="1">
    <source>
        <dbReference type="EMBL" id="KAG5261077.1"/>
    </source>
</evidence>
<dbReference type="EMBL" id="JADWDJ010000024">
    <property type="protein sequence ID" value="KAG5261077.1"/>
    <property type="molecule type" value="Genomic_DNA"/>
</dbReference>
<proteinExistence type="predicted"/>
<dbReference type="Proteomes" id="UP000823561">
    <property type="component" value="Chromosome 24"/>
</dbReference>
<sequence>MIAEIFKQKGLPIYETIELTEPTRPVMDTVYDKLSLSRIGLSGMLEDPSDAGLCTFEGNASPMSSPCSLAE</sequence>
<comment type="caution">
    <text evidence="1">The sequence shown here is derived from an EMBL/GenBank/DDBJ whole genome shotgun (WGS) entry which is preliminary data.</text>
</comment>
<name>A0AAV6FHD2_9TELE</name>
<reference evidence="1" key="1">
    <citation type="submission" date="2020-10" db="EMBL/GenBank/DDBJ databases">
        <title>Chromosome-scale genome assembly of the Allis shad, Alosa alosa.</title>
        <authorList>
            <person name="Margot Z."/>
            <person name="Christophe K."/>
            <person name="Cabau C."/>
            <person name="Louis A."/>
            <person name="Berthelot C."/>
            <person name="Parey E."/>
            <person name="Roest Crollius H."/>
            <person name="Montfort J."/>
            <person name="Robinson-Rechavi M."/>
            <person name="Bucao C."/>
            <person name="Bouchez O."/>
            <person name="Gislard M."/>
            <person name="Lluch J."/>
            <person name="Milhes M."/>
            <person name="Lampietro C."/>
            <person name="Lopez Roques C."/>
            <person name="Donnadieu C."/>
            <person name="Braasch I."/>
            <person name="Desvignes T."/>
            <person name="Postlethwait J."/>
            <person name="Bobe J."/>
            <person name="Guiguen Y."/>
        </authorList>
    </citation>
    <scope>NUCLEOTIDE SEQUENCE</scope>
    <source>
        <strain evidence="1">M-15738</strain>
        <tissue evidence="1">Blood</tissue>
    </source>
</reference>
<evidence type="ECO:0000313" key="2">
    <source>
        <dbReference type="Proteomes" id="UP000823561"/>
    </source>
</evidence>